<dbReference type="InterPro" id="IPR027391">
    <property type="entry name" value="Nol1_Nop2_Fmu_2"/>
</dbReference>
<evidence type="ECO:0000259" key="8">
    <source>
        <dbReference type="PROSITE" id="PS51686"/>
    </source>
</evidence>
<keyword evidence="3 7" id="KW-0489">Methyltransferase</keyword>
<feature type="binding site" evidence="7">
    <location>
        <begin position="104"/>
        <end position="110"/>
    </location>
    <ligand>
        <name>S-adenosyl-L-methionine</name>
        <dbReference type="ChEBI" id="CHEBI:59789"/>
    </ligand>
</feature>
<evidence type="ECO:0000256" key="1">
    <source>
        <dbReference type="ARBA" id="ARBA00007494"/>
    </source>
</evidence>
<dbReference type="RefSeq" id="WP_022789218.1">
    <property type="nucleotide sequence ID" value="NZ_UHFX01000003.1"/>
</dbReference>
<dbReference type="CDD" id="cd02440">
    <property type="entry name" value="AdoMet_MTases"/>
    <property type="match status" value="1"/>
</dbReference>
<dbReference type="Pfam" id="PF17125">
    <property type="entry name" value="Methyltr_RsmF_N"/>
    <property type="match status" value="1"/>
</dbReference>
<feature type="active site" description="Nucleophile" evidence="7">
    <location>
        <position position="225"/>
    </location>
</feature>
<dbReference type="GO" id="GO:0008173">
    <property type="term" value="F:RNA methyltransferase activity"/>
    <property type="evidence" value="ECO:0007669"/>
    <property type="project" value="InterPro"/>
</dbReference>
<dbReference type="Pfam" id="PF17126">
    <property type="entry name" value="RsmF_methylt_CI"/>
    <property type="match status" value="1"/>
</dbReference>
<keyword evidence="10" id="KW-1185">Reference proteome</keyword>
<evidence type="ECO:0000313" key="10">
    <source>
        <dbReference type="Proteomes" id="UP000255523"/>
    </source>
</evidence>
<reference evidence="9 10" key="1">
    <citation type="submission" date="2018-06" db="EMBL/GenBank/DDBJ databases">
        <authorList>
            <consortium name="Pathogen Informatics"/>
            <person name="Doyle S."/>
        </authorList>
    </citation>
    <scope>NUCLEOTIDE SEQUENCE [LARGE SCALE GENOMIC DNA]</scope>
    <source>
        <strain evidence="9 10">NCTC11087</strain>
    </source>
</reference>
<dbReference type="GO" id="GO:0001510">
    <property type="term" value="P:RNA methylation"/>
    <property type="evidence" value="ECO:0007669"/>
    <property type="project" value="InterPro"/>
</dbReference>
<dbReference type="InterPro" id="IPR001678">
    <property type="entry name" value="MeTrfase_RsmB-F_NOP2_dom"/>
</dbReference>
<accession>A0A380LLI6</accession>
<dbReference type="SUPFAM" id="SSF53335">
    <property type="entry name" value="S-adenosyl-L-methionine-dependent methyltransferases"/>
    <property type="match status" value="1"/>
</dbReference>
<evidence type="ECO:0000256" key="2">
    <source>
        <dbReference type="ARBA" id="ARBA00022490"/>
    </source>
</evidence>
<evidence type="ECO:0000256" key="4">
    <source>
        <dbReference type="ARBA" id="ARBA00022679"/>
    </source>
</evidence>
<dbReference type="Gene3D" id="3.30.70.1170">
    <property type="entry name" value="Sun protein, domain 3"/>
    <property type="match status" value="1"/>
</dbReference>
<feature type="binding site" evidence="7">
    <location>
        <position position="172"/>
    </location>
    <ligand>
        <name>S-adenosyl-L-methionine</name>
        <dbReference type="ChEBI" id="CHEBI:59789"/>
    </ligand>
</feature>
<keyword evidence="6 7" id="KW-0694">RNA-binding</keyword>
<dbReference type="Gene3D" id="3.40.50.150">
    <property type="entry name" value="Vaccinia Virus protein VP39"/>
    <property type="match status" value="1"/>
</dbReference>
<feature type="binding site" evidence="7">
    <location>
        <position position="127"/>
    </location>
    <ligand>
        <name>S-adenosyl-L-methionine</name>
        <dbReference type="ChEBI" id="CHEBI:59789"/>
    </ligand>
</feature>
<gene>
    <name evidence="9" type="primary">rsmF_1</name>
    <name evidence="9" type="ORF">NCTC11087_00961</name>
</gene>
<dbReference type="InterPro" id="IPR029063">
    <property type="entry name" value="SAM-dependent_MTases_sf"/>
</dbReference>
<evidence type="ECO:0000256" key="7">
    <source>
        <dbReference type="PROSITE-ProRule" id="PRU01023"/>
    </source>
</evidence>
<dbReference type="InterPro" id="IPR031341">
    <property type="entry name" value="Methyltr_RsmF_N"/>
</dbReference>
<evidence type="ECO:0000313" key="9">
    <source>
        <dbReference type="EMBL" id="SUO04075.1"/>
    </source>
</evidence>
<organism evidence="9 10">
    <name type="scientific">Faecalicoccus pleomorphus</name>
    <dbReference type="NCBI Taxonomy" id="1323"/>
    <lineage>
        <taxon>Bacteria</taxon>
        <taxon>Bacillati</taxon>
        <taxon>Bacillota</taxon>
        <taxon>Erysipelotrichia</taxon>
        <taxon>Erysipelotrichales</taxon>
        <taxon>Erysipelotrichaceae</taxon>
        <taxon>Faecalicoccus</taxon>
    </lineage>
</organism>
<dbReference type="EMBL" id="UHFX01000003">
    <property type="protein sequence ID" value="SUO04075.1"/>
    <property type="molecule type" value="Genomic_DNA"/>
</dbReference>
<dbReference type="AlphaFoldDB" id="A0A380LLI6"/>
<dbReference type="PANTHER" id="PTHR22807:SF30">
    <property type="entry name" value="28S RRNA (CYTOSINE(4447)-C(5))-METHYLTRANSFERASE-RELATED"/>
    <property type="match status" value="1"/>
</dbReference>
<dbReference type="Proteomes" id="UP000255523">
    <property type="component" value="Unassembled WGS sequence"/>
</dbReference>
<dbReference type="PANTHER" id="PTHR22807">
    <property type="entry name" value="NOP2 YEAST -RELATED NOL1/NOP2/FMU SUN DOMAIN-CONTAINING"/>
    <property type="match status" value="1"/>
</dbReference>
<dbReference type="Gene3D" id="2.30.130.60">
    <property type="match status" value="1"/>
</dbReference>
<protein>
    <submittedName>
        <fullName evidence="9">NOL1/NOP2/sun family protein</fullName>
        <ecNumber evidence="9">2.1.1.178</ecNumber>
    </submittedName>
</protein>
<dbReference type="PRINTS" id="PR02008">
    <property type="entry name" value="RCMTFAMILY"/>
</dbReference>
<dbReference type="CDD" id="cd21147">
    <property type="entry name" value="RsmF_methylt_CTD1"/>
    <property type="match status" value="1"/>
</dbReference>
<keyword evidence="5 7" id="KW-0949">S-adenosyl-L-methionine</keyword>
<evidence type="ECO:0000256" key="6">
    <source>
        <dbReference type="ARBA" id="ARBA00022884"/>
    </source>
</evidence>
<keyword evidence="4 7" id="KW-0808">Transferase</keyword>
<dbReference type="GeneID" id="77461933"/>
<dbReference type="OrthoDB" id="9810297at2"/>
<proteinExistence type="inferred from homology"/>
<dbReference type="GO" id="GO:0003723">
    <property type="term" value="F:RNA binding"/>
    <property type="evidence" value="ECO:0007669"/>
    <property type="project" value="UniProtKB-UniRule"/>
</dbReference>
<dbReference type="InterPro" id="IPR049560">
    <property type="entry name" value="MeTrfase_RsmB-F_NOP2_cat"/>
</dbReference>
<feature type="binding site" evidence="7">
    <location>
        <position position="154"/>
    </location>
    <ligand>
        <name>S-adenosyl-L-methionine</name>
        <dbReference type="ChEBI" id="CHEBI:59789"/>
    </ligand>
</feature>
<name>A0A380LLI6_9FIRM</name>
<keyword evidence="2" id="KW-0963">Cytoplasm</keyword>
<comment type="similarity">
    <text evidence="1 7">Belongs to the class I-like SAM-binding methyltransferase superfamily. RsmB/NOP family.</text>
</comment>
<dbReference type="InterPro" id="IPR018314">
    <property type="entry name" value="RsmB/NOL1/NOP2-like_CS"/>
</dbReference>
<dbReference type="Pfam" id="PF13636">
    <property type="entry name" value="Methyltranf_PUA"/>
    <property type="match status" value="1"/>
</dbReference>
<sequence>MNDLFLERMKRELKEDYPAFERSLEQPMYKGLSYHPKKITKEMLKANTPLLEPSLFYAYGYYIDRSLGNHPYHIAGAFYLQEPSASAAVTILDVQPSNTVLDLCAAPGGKSSQILSQLQDGFLVSNEYDGKRARILLSNLERMSAQNFCLTQGDTKVVCEELESCFDRVLVDAPCSGEGMMKKHDAAQDNWSLENIQQCAMRQDYILDQAYKALKKGGYMVYSTCTYAREENEETIASFLKRHPDMQQVDPEVSFGQRGFDTPGMDADKVVRIFPMQKGEGHFICKMQKMQGEVRKLPIKKVRKKDQCDDILQEFLVNIPRYAYQQDDAFYIMDHPFIEFKKTHCLRQGILAGNLVKKRFEPAHALFMAFSKENYKQSVELDLAQMDEVMHGLQIPYECKKGYTCYCIDGIPFGFGKSDGHRINNRIPKGLRLLPKSHVTKGDF</sequence>
<dbReference type="InterPro" id="IPR031340">
    <property type="entry name" value="RsmF_methylt_CI"/>
</dbReference>
<dbReference type="PROSITE" id="PS51686">
    <property type="entry name" value="SAM_MT_RSMB_NOP"/>
    <property type="match status" value="1"/>
</dbReference>
<evidence type="ECO:0000256" key="3">
    <source>
        <dbReference type="ARBA" id="ARBA00022603"/>
    </source>
</evidence>
<dbReference type="Pfam" id="PF01189">
    <property type="entry name" value="Methyltr_RsmB-F"/>
    <property type="match status" value="1"/>
</dbReference>
<feature type="domain" description="SAM-dependent MTase RsmB/NOP-type" evidence="8">
    <location>
        <begin position="1"/>
        <end position="290"/>
    </location>
</feature>
<dbReference type="InterPro" id="IPR023267">
    <property type="entry name" value="RCMT"/>
</dbReference>
<dbReference type="EC" id="2.1.1.178" evidence="9"/>
<evidence type="ECO:0000256" key="5">
    <source>
        <dbReference type="ARBA" id="ARBA00022691"/>
    </source>
</evidence>
<dbReference type="PROSITE" id="PS01153">
    <property type="entry name" value="NOL1_NOP2_SUN"/>
    <property type="match status" value="1"/>
</dbReference>